<feature type="region of interest" description="Disordered" evidence="1">
    <location>
        <begin position="168"/>
        <end position="207"/>
    </location>
</feature>
<gene>
    <name evidence="3" type="ORF">C5689_11560</name>
</gene>
<proteinExistence type="predicted"/>
<reference evidence="3 4" key="1">
    <citation type="journal article" date="2018" name="Appl. Microbiol. Biotechnol.">
        <title>Co-cultivation of the strictly anaerobic methanogen Methanosarcina barkeri with aerobic methanotrophs in an oxygen-limited membrane bioreactor.</title>
        <authorList>
            <person name="In 't Zandt M.H."/>
            <person name="van den Bosch T.J.M."/>
            <person name="Rijkers R."/>
            <person name="van Kessel M.A.H.J."/>
            <person name="Jetten M.S.M."/>
            <person name="Welte C.U."/>
        </authorList>
    </citation>
    <scope>NUCLEOTIDE SEQUENCE [LARGE SCALE GENOMIC DNA]</scope>
    <source>
        <strain evidence="3 4">DSM 17706</strain>
    </source>
</reference>
<protein>
    <submittedName>
        <fullName evidence="3">Uncharacterized protein</fullName>
    </submittedName>
</protein>
<sequence>MADYYSLLARAVAALPEPAPQSRQAVYERARKALFNQLRSIQPPVAEEDIEAEGRALDEAIARIELEIVRDQSAAAPLPATEAKRPREAEKKEPVKSAEPAAAPKPEKAAPVEEAPAPPQRPPAPLPPLPEPASVSRRVIVIGGVLAAVVALVAVLALQFRERPEDLAKLQPEPSAVETAEGGKLADRIGGDSEPPPSRAPAEQKSQAVAVAQKAELWVAAPEEAAKVKTYPGTVIWRLDSMPAGPGQPVSPAIRAEIDFPTAKLKTTIVIQKNLDPTLSASHTVNVNFSLAPGNELNGIKAIGPIQMRRPEAQSGEQVAGVPVPITENAFLIGLLRGNREARNIVLLRAPMVLDLPMQLEDGRAATISLEKGPGGERVFADALDAWR</sequence>
<dbReference type="RefSeq" id="WP_108917428.1">
    <property type="nucleotide sequence ID" value="NZ_BGJY01000016.1"/>
</dbReference>
<dbReference type="OrthoDB" id="8442940at2"/>
<comment type="caution">
    <text evidence="3">The sequence shown here is derived from an EMBL/GenBank/DDBJ whole genome shotgun (WGS) entry which is preliminary data.</text>
</comment>
<evidence type="ECO:0000313" key="3">
    <source>
        <dbReference type="EMBL" id="PWB93767.1"/>
    </source>
</evidence>
<feature type="compositionally biased region" description="Basic and acidic residues" evidence="1">
    <location>
        <begin position="82"/>
        <end position="96"/>
    </location>
</feature>
<evidence type="ECO:0000313" key="4">
    <source>
        <dbReference type="Proteomes" id="UP000245137"/>
    </source>
</evidence>
<dbReference type="EMBL" id="PUIV01000016">
    <property type="protein sequence ID" value="PWB93767.1"/>
    <property type="molecule type" value="Genomic_DNA"/>
</dbReference>
<evidence type="ECO:0000256" key="1">
    <source>
        <dbReference type="SAM" id="MobiDB-lite"/>
    </source>
</evidence>
<keyword evidence="2" id="KW-0472">Membrane</keyword>
<dbReference type="Proteomes" id="UP000245137">
    <property type="component" value="Unassembled WGS sequence"/>
</dbReference>
<feature type="region of interest" description="Disordered" evidence="1">
    <location>
        <begin position="75"/>
        <end position="130"/>
    </location>
</feature>
<name>A0A2U1SQ73_METSR</name>
<keyword evidence="2" id="KW-1133">Transmembrane helix</keyword>
<evidence type="ECO:0000256" key="2">
    <source>
        <dbReference type="SAM" id="Phobius"/>
    </source>
</evidence>
<keyword evidence="2" id="KW-0812">Transmembrane</keyword>
<feature type="transmembrane region" description="Helical" evidence="2">
    <location>
        <begin position="139"/>
        <end position="160"/>
    </location>
</feature>
<feature type="compositionally biased region" description="Pro residues" evidence="1">
    <location>
        <begin position="116"/>
        <end position="130"/>
    </location>
</feature>
<organism evidence="3 4">
    <name type="scientific">Methylosinus sporium</name>
    <dbReference type="NCBI Taxonomy" id="428"/>
    <lineage>
        <taxon>Bacteria</taxon>
        <taxon>Pseudomonadati</taxon>
        <taxon>Pseudomonadota</taxon>
        <taxon>Alphaproteobacteria</taxon>
        <taxon>Hyphomicrobiales</taxon>
        <taxon>Methylocystaceae</taxon>
        <taxon>Methylosinus</taxon>
    </lineage>
</organism>
<accession>A0A2U1SQ73</accession>
<keyword evidence="4" id="KW-1185">Reference proteome</keyword>
<dbReference type="AlphaFoldDB" id="A0A2U1SQ73"/>